<evidence type="ECO:0000313" key="5">
    <source>
        <dbReference type="Proteomes" id="UP000013827"/>
    </source>
</evidence>
<accession>A0A0D3J6U2</accession>
<dbReference type="GeneID" id="17264773"/>
<comment type="subcellular location">
    <subcellularLocation>
        <location evidence="1">Nucleus</location>
    </subcellularLocation>
</comment>
<evidence type="ECO:0000313" key="4">
    <source>
        <dbReference type="EnsemblProtists" id="EOD19227"/>
    </source>
</evidence>
<dbReference type="InterPro" id="IPR053016">
    <property type="entry name" value="CTF18-RFC_complex"/>
</dbReference>
<protein>
    <recommendedName>
        <fullName evidence="3">ATPase AAA-type core domain-containing protein</fullName>
    </recommendedName>
</protein>
<evidence type="ECO:0000256" key="2">
    <source>
        <dbReference type="ARBA" id="ARBA00023242"/>
    </source>
</evidence>
<dbReference type="PaxDb" id="2903-EOD19227"/>
<dbReference type="HOGENOM" id="CLU_2125771_0_0_1"/>
<dbReference type="STRING" id="2903.R1CA73"/>
<dbReference type="InterPro" id="IPR027417">
    <property type="entry name" value="P-loop_NTPase"/>
</dbReference>
<sequence length="114" mass="12323">MEEDEGSAEAEVRAVYTVPAEHGGVQHSPRGFGELLSDERLNRQVLRWVKQWDGHVFGRGAATPLLLLSGPPGMGKTALVHVVARHAGYRLLEINASDDRSAKAARGQRSGAQL</sequence>
<dbReference type="InterPro" id="IPR003959">
    <property type="entry name" value="ATPase_AAA_core"/>
</dbReference>
<dbReference type="GO" id="GO:0005634">
    <property type="term" value="C:nucleus"/>
    <property type="evidence" value="ECO:0007669"/>
    <property type="project" value="UniProtKB-SubCell"/>
</dbReference>
<dbReference type="KEGG" id="ehx:EMIHUDRAFT_243123"/>
<proteinExistence type="predicted"/>
<keyword evidence="5" id="KW-1185">Reference proteome</keyword>
<organism evidence="4 5">
    <name type="scientific">Emiliania huxleyi (strain CCMP1516)</name>
    <dbReference type="NCBI Taxonomy" id="280463"/>
    <lineage>
        <taxon>Eukaryota</taxon>
        <taxon>Haptista</taxon>
        <taxon>Haptophyta</taxon>
        <taxon>Prymnesiophyceae</taxon>
        <taxon>Isochrysidales</taxon>
        <taxon>Noelaerhabdaceae</taxon>
        <taxon>Emiliania</taxon>
    </lineage>
</organism>
<dbReference type="CDD" id="cd00009">
    <property type="entry name" value="AAA"/>
    <property type="match status" value="1"/>
</dbReference>
<evidence type="ECO:0000259" key="3">
    <source>
        <dbReference type="Pfam" id="PF00004"/>
    </source>
</evidence>
<reference evidence="5" key="1">
    <citation type="journal article" date="2013" name="Nature">
        <title>Pan genome of the phytoplankton Emiliania underpins its global distribution.</title>
        <authorList>
            <person name="Read B.A."/>
            <person name="Kegel J."/>
            <person name="Klute M.J."/>
            <person name="Kuo A."/>
            <person name="Lefebvre S.C."/>
            <person name="Maumus F."/>
            <person name="Mayer C."/>
            <person name="Miller J."/>
            <person name="Monier A."/>
            <person name="Salamov A."/>
            <person name="Young J."/>
            <person name="Aguilar M."/>
            <person name="Claverie J.M."/>
            <person name="Frickenhaus S."/>
            <person name="Gonzalez K."/>
            <person name="Herman E.K."/>
            <person name="Lin Y.C."/>
            <person name="Napier J."/>
            <person name="Ogata H."/>
            <person name="Sarno A.F."/>
            <person name="Shmutz J."/>
            <person name="Schroeder D."/>
            <person name="de Vargas C."/>
            <person name="Verret F."/>
            <person name="von Dassow P."/>
            <person name="Valentin K."/>
            <person name="Van de Peer Y."/>
            <person name="Wheeler G."/>
            <person name="Dacks J.B."/>
            <person name="Delwiche C.F."/>
            <person name="Dyhrman S.T."/>
            <person name="Glockner G."/>
            <person name="John U."/>
            <person name="Richards T."/>
            <person name="Worden A.Z."/>
            <person name="Zhang X."/>
            <person name="Grigoriev I.V."/>
            <person name="Allen A.E."/>
            <person name="Bidle K."/>
            <person name="Borodovsky M."/>
            <person name="Bowler C."/>
            <person name="Brownlee C."/>
            <person name="Cock J.M."/>
            <person name="Elias M."/>
            <person name="Gladyshev V.N."/>
            <person name="Groth M."/>
            <person name="Guda C."/>
            <person name="Hadaegh A."/>
            <person name="Iglesias-Rodriguez M.D."/>
            <person name="Jenkins J."/>
            <person name="Jones B.M."/>
            <person name="Lawson T."/>
            <person name="Leese F."/>
            <person name="Lindquist E."/>
            <person name="Lobanov A."/>
            <person name="Lomsadze A."/>
            <person name="Malik S.B."/>
            <person name="Marsh M.E."/>
            <person name="Mackinder L."/>
            <person name="Mock T."/>
            <person name="Mueller-Roeber B."/>
            <person name="Pagarete A."/>
            <person name="Parker M."/>
            <person name="Probert I."/>
            <person name="Quesneville H."/>
            <person name="Raines C."/>
            <person name="Rensing S.A."/>
            <person name="Riano-Pachon D.M."/>
            <person name="Richier S."/>
            <person name="Rokitta S."/>
            <person name="Shiraiwa Y."/>
            <person name="Soanes D.M."/>
            <person name="van der Giezen M."/>
            <person name="Wahlund T.M."/>
            <person name="Williams B."/>
            <person name="Wilson W."/>
            <person name="Wolfe G."/>
            <person name="Wurch L.L."/>
        </authorList>
    </citation>
    <scope>NUCLEOTIDE SEQUENCE</scope>
</reference>
<evidence type="ECO:0000256" key="1">
    <source>
        <dbReference type="ARBA" id="ARBA00004123"/>
    </source>
</evidence>
<dbReference type="GO" id="GO:0016887">
    <property type="term" value="F:ATP hydrolysis activity"/>
    <property type="evidence" value="ECO:0007669"/>
    <property type="project" value="InterPro"/>
</dbReference>
<dbReference type="Pfam" id="PF00004">
    <property type="entry name" value="AAA"/>
    <property type="match status" value="1"/>
</dbReference>
<dbReference type="SUPFAM" id="SSF52540">
    <property type="entry name" value="P-loop containing nucleoside triphosphate hydrolases"/>
    <property type="match status" value="1"/>
</dbReference>
<dbReference type="EnsemblProtists" id="EOD19227">
    <property type="protein sequence ID" value="EOD19227"/>
    <property type="gene ID" value="EMIHUDRAFT_243123"/>
</dbReference>
<dbReference type="eggNOG" id="KOG1969">
    <property type="taxonomic scope" value="Eukaryota"/>
</dbReference>
<keyword evidence="2" id="KW-0539">Nucleus</keyword>
<dbReference type="Proteomes" id="UP000013827">
    <property type="component" value="Unassembled WGS sequence"/>
</dbReference>
<name>A0A0D3J6U2_EMIH1</name>
<dbReference type="GO" id="GO:0005524">
    <property type="term" value="F:ATP binding"/>
    <property type="evidence" value="ECO:0007669"/>
    <property type="project" value="InterPro"/>
</dbReference>
<dbReference type="PANTHER" id="PTHR46765:SF1">
    <property type="entry name" value="P-LOOP CONTAINING NUCLEOSIDE TRIPHOSPHATE HYDROLASES SUPERFAMILY PROTEIN"/>
    <property type="match status" value="1"/>
</dbReference>
<dbReference type="PANTHER" id="PTHR46765">
    <property type="entry name" value="P-LOOP CONTAINING NUCLEOSIDE TRIPHOSPHATE HYDROLASES SUPERFAMILY PROTEIN"/>
    <property type="match status" value="1"/>
</dbReference>
<reference evidence="4" key="2">
    <citation type="submission" date="2024-10" db="UniProtKB">
        <authorList>
            <consortium name="EnsemblProtists"/>
        </authorList>
    </citation>
    <scope>IDENTIFICATION</scope>
</reference>
<feature type="domain" description="ATPase AAA-type core" evidence="3">
    <location>
        <begin position="66"/>
        <end position="101"/>
    </location>
</feature>
<dbReference type="Gene3D" id="3.40.50.300">
    <property type="entry name" value="P-loop containing nucleotide triphosphate hydrolases"/>
    <property type="match status" value="1"/>
</dbReference>
<dbReference type="AlphaFoldDB" id="A0A0D3J6U2"/>
<dbReference type="RefSeq" id="XP_005771656.1">
    <property type="nucleotide sequence ID" value="XM_005771599.1"/>
</dbReference>